<accession>A0A409VIW9</accession>
<feature type="compositionally biased region" description="Acidic residues" evidence="2">
    <location>
        <begin position="637"/>
        <end position="650"/>
    </location>
</feature>
<comment type="caution">
    <text evidence="4">The sequence shown here is derived from an EMBL/GenBank/DDBJ whole genome shotgun (WGS) entry which is preliminary data.</text>
</comment>
<keyword evidence="1" id="KW-0175">Coiled coil</keyword>
<feature type="compositionally biased region" description="Polar residues" evidence="2">
    <location>
        <begin position="608"/>
        <end position="619"/>
    </location>
</feature>
<feature type="domain" description="G" evidence="3">
    <location>
        <begin position="1"/>
        <end position="128"/>
    </location>
</feature>
<protein>
    <recommendedName>
        <fullName evidence="3">G domain-containing protein</fullName>
    </recommendedName>
</protein>
<dbReference type="AlphaFoldDB" id="A0A409VIW9"/>
<dbReference type="Gene3D" id="3.40.50.300">
    <property type="entry name" value="P-loop containing nucleotide triphosphate hydrolases"/>
    <property type="match status" value="1"/>
</dbReference>
<evidence type="ECO:0000259" key="3">
    <source>
        <dbReference type="Pfam" id="PF01926"/>
    </source>
</evidence>
<dbReference type="Pfam" id="PF01926">
    <property type="entry name" value="MMR_HSR1"/>
    <property type="match status" value="1"/>
</dbReference>
<organism evidence="4 5">
    <name type="scientific">Panaeolus cyanescens</name>
    <dbReference type="NCBI Taxonomy" id="181874"/>
    <lineage>
        <taxon>Eukaryota</taxon>
        <taxon>Fungi</taxon>
        <taxon>Dikarya</taxon>
        <taxon>Basidiomycota</taxon>
        <taxon>Agaricomycotina</taxon>
        <taxon>Agaricomycetes</taxon>
        <taxon>Agaricomycetidae</taxon>
        <taxon>Agaricales</taxon>
        <taxon>Agaricineae</taxon>
        <taxon>Galeropsidaceae</taxon>
        <taxon>Panaeolus</taxon>
    </lineage>
</organism>
<dbReference type="InterPro" id="IPR006073">
    <property type="entry name" value="GTP-bd"/>
</dbReference>
<dbReference type="EMBL" id="NHTK01006049">
    <property type="protein sequence ID" value="PPQ66183.1"/>
    <property type="molecule type" value="Genomic_DNA"/>
</dbReference>
<evidence type="ECO:0000256" key="1">
    <source>
        <dbReference type="SAM" id="Coils"/>
    </source>
</evidence>
<evidence type="ECO:0000313" key="4">
    <source>
        <dbReference type="EMBL" id="PPQ66183.1"/>
    </source>
</evidence>
<proteinExistence type="predicted"/>
<keyword evidence="5" id="KW-1185">Reference proteome</keyword>
<dbReference type="GO" id="GO:0005525">
    <property type="term" value="F:GTP binding"/>
    <property type="evidence" value="ECO:0007669"/>
    <property type="project" value="InterPro"/>
</dbReference>
<feature type="coiled-coil region" evidence="1">
    <location>
        <begin position="302"/>
        <end position="332"/>
    </location>
</feature>
<reference evidence="4 5" key="1">
    <citation type="journal article" date="2018" name="Evol. Lett.">
        <title>Horizontal gene cluster transfer increased hallucinogenic mushroom diversity.</title>
        <authorList>
            <person name="Reynolds H.T."/>
            <person name="Vijayakumar V."/>
            <person name="Gluck-Thaler E."/>
            <person name="Korotkin H.B."/>
            <person name="Matheny P.B."/>
            <person name="Slot J.C."/>
        </authorList>
    </citation>
    <scope>NUCLEOTIDE SEQUENCE [LARGE SCALE GENOMIC DNA]</scope>
    <source>
        <strain evidence="4 5">2629</strain>
    </source>
</reference>
<dbReference type="InParanoid" id="A0A409VIW9"/>
<name>A0A409VIW9_9AGAR</name>
<dbReference type="SUPFAM" id="SSF52540">
    <property type="entry name" value="P-loop containing nucleoside triphosphate hydrolases"/>
    <property type="match status" value="1"/>
</dbReference>
<evidence type="ECO:0000313" key="5">
    <source>
        <dbReference type="Proteomes" id="UP000284842"/>
    </source>
</evidence>
<gene>
    <name evidence="4" type="ORF">CVT24_000160</name>
</gene>
<dbReference type="InterPro" id="IPR027417">
    <property type="entry name" value="P-loop_NTPase"/>
</dbReference>
<evidence type="ECO:0000256" key="2">
    <source>
        <dbReference type="SAM" id="MobiDB-lite"/>
    </source>
</evidence>
<dbReference type="Proteomes" id="UP000284842">
    <property type="component" value="Unassembled WGS sequence"/>
</dbReference>
<sequence>MGPTGAGKSAFIEALAGESQKLNISKDQLSGYTQEVTRYKLHGVEYSLNHTDVGNRPRPRNPRNYRRQARGPVYLIDTPGFCDSKISQIEIITSIKKWMQDNSLYFVDSVFYLQPITDTRITGSKKRIIEMLGPLIGDQCWSVTIITTMWDRLANQKARERAEANFNQLQKEVWQDIVINGAEYGQGTKFHNDQASALEIVSLVIGRGTRRVISFHPVTKVDAYTPYIYRDLLERILDARRQKRIWRDDLYQTRREDDEMNEELETILATKIQEYDADLTKFWTQFRDFGEAPSGFEEVAELIEYQMLVDEANEAREDVEDLEYRLAKLRSMVQPDEEKESTLVTQLSEAREKLQESSDSLKAYGEPPTDFGKEIHIPSATNRSDEGTRRTALDYDVLMLKALDLVKNEDEEPLKSDGNTVFNRRISYIRNLKKRQTPDWQALVDQLRDTLIELWKHAKALAKDRPMPTTFPNAIKWGLAWASRELGESVHAQPTFKDLLSRLLIKPVETKLEGRIAYVQLLDDFAKVKLKKERIELCLRQAQKQPPRGKSMEILQEEFDLATTEYTDMSCRVDSYAGNIPPDLPGVLEAVIPQFAKEVKRLRVNGSTFKPASSSSDNEQGVFFGHSEPFKRYSSPVEEDPSLISDAEGE</sequence>
<feature type="region of interest" description="Disordered" evidence="2">
    <location>
        <begin position="608"/>
        <end position="650"/>
    </location>
</feature>